<reference evidence="1 2" key="1">
    <citation type="submission" date="2021-06" db="EMBL/GenBank/DDBJ databases">
        <authorList>
            <person name="Palmer J.M."/>
        </authorList>
    </citation>
    <scope>NUCLEOTIDE SEQUENCE [LARGE SCALE GENOMIC DNA]</scope>
    <source>
        <strain evidence="1 2">CL_MEX2019</strain>
        <tissue evidence="1">Muscle</tissue>
    </source>
</reference>
<evidence type="ECO:0000313" key="2">
    <source>
        <dbReference type="Proteomes" id="UP001352852"/>
    </source>
</evidence>
<evidence type="ECO:0000313" key="1">
    <source>
        <dbReference type="EMBL" id="MED6280295.1"/>
    </source>
</evidence>
<proteinExistence type="predicted"/>
<dbReference type="EMBL" id="JAHUTJ010041544">
    <property type="protein sequence ID" value="MED6280295.1"/>
    <property type="molecule type" value="Genomic_DNA"/>
</dbReference>
<comment type="caution">
    <text evidence="1">The sequence shown here is derived from an EMBL/GenBank/DDBJ whole genome shotgun (WGS) entry which is preliminary data.</text>
</comment>
<organism evidence="1 2">
    <name type="scientific">Characodon lateralis</name>
    <dbReference type="NCBI Taxonomy" id="208331"/>
    <lineage>
        <taxon>Eukaryota</taxon>
        <taxon>Metazoa</taxon>
        <taxon>Chordata</taxon>
        <taxon>Craniata</taxon>
        <taxon>Vertebrata</taxon>
        <taxon>Euteleostomi</taxon>
        <taxon>Actinopterygii</taxon>
        <taxon>Neopterygii</taxon>
        <taxon>Teleostei</taxon>
        <taxon>Neoteleostei</taxon>
        <taxon>Acanthomorphata</taxon>
        <taxon>Ovalentaria</taxon>
        <taxon>Atherinomorphae</taxon>
        <taxon>Cyprinodontiformes</taxon>
        <taxon>Goodeidae</taxon>
        <taxon>Characodon</taxon>
    </lineage>
</organism>
<keyword evidence="2" id="KW-1185">Reference proteome</keyword>
<dbReference type="Proteomes" id="UP001352852">
    <property type="component" value="Unassembled WGS sequence"/>
</dbReference>
<sequence length="70" mass="8020">MKPSKESGLRTVIHQQQLALHGEGVSWYQATLDQRKKQMIQKNSKHLLPDSTSITLLHPACSCFCIFVRR</sequence>
<accession>A0ABU7DZY1</accession>
<name>A0ABU7DZY1_9TELE</name>
<protein>
    <submittedName>
        <fullName evidence="1">Uncharacterized protein</fullName>
    </submittedName>
</protein>
<gene>
    <name evidence="1" type="ORF">CHARACLAT_009233</name>
</gene>